<keyword evidence="1" id="KW-0812">Transmembrane</keyword>
<accession>A0A1I5R2R5</accession>
<evidence type="ECO:0000256" key="1">
    <source>
        <dbReference type="SAM" id="Phobius"/>
    </source>
</evidence>
<name>A0A1I5R2R5_9FIRM</name>
<reference evidence="3" key="1">
    <citation type="submission" date="2016-10" db="EMBL/GenBank/DDBJ databases">
        <authorList>
            <person name="Varghese N."/>
            <person name="Submissions S."/>
        </authorList>
    </citation>
    <scope>NUCLEOTIDE SEQUENCE [LARGE SCALE GENOMIC DNA]</scope>
    <source>
        <strain evidence="3">P18</strain>
    </source>
</reference>
<keyword evidence="1" id="KW-1133">Transmembrane helix</keyword>
<feature type="transmembrane region" description="Helical" evidence="1">
    <location>
        <begin position="32"/>
        <end position="54"/>
    </location>
</feature>
<keyword evidence="3" id="KW-1185">Reference proteome</keyword>
<keyword evidence="1" id="KW-0472">Membrane</keyword>
<evidence type="ECO:0000313" key="2">
    <source>
        <dbReference type="EMBL" id="SFP52650.1"/>
    </source>
</evidence>
<dbReference type="AlphaFoldDB" id="A0A1I5R2R5"/>
<organism evidence="2 3">
    <name type="scientific">Butyrivibrio proteoclasticus</name>
    <dbReference type="NCBI Taxonomy" id="43305"/>
    <lineage>
        <taxon>Bacteria</taxon>
        <taxon>Bacillati</taxon>
        <taxon>Bacillota</taxon>
        <taxon>Clostridia</taxon>
        <taxon>Lachnospirales</taxon>
        <taxon>Lachnospiraceae</taxon>
        <taxon>Butyrivibrio</taxon>
    </lineage>
</organism>
<evidence type="ECO:0000313" key="3">
    <source>
        <dbReference type="Proteomes" id="UP000182624"/>
    </source>
</evidence>
<sequence>MIVLIFLLIHFGICLAVFVFMKLGVLKVDSLMMVMVVCIPLWGALCAVIITVMIKLGKVGNKNGDLELMRSNLIEQSLLPRQEAESDDIVPLEDALIMNDPTVRRSVMMDVLMTDTKKYIPVINQARMNDDVEVVHYATTAMVELSKEYELKLQEYSSEYATNPGKEGLLDEYVSFLAQYISSGMVQGQLLEIQRNTYHQLLITKLTLNPNIDDYERLVKSLLDSKLYIRADVALSTMEQNWPSDERNWLLRFRYYYETGASIKLKEMIKTTSESGNYYSKEIRDIVKLWKKEEMGA</sequence>
<dbReference type="RefSeq" id="WP_074884097.1">
    <property type="nucleotide sequence ID" value="NZ_FOXO01000003.1"/>
</dbReference>
<dbReference type="Proteomes" id="UP000182624">
    <property type="component" value="Unassembled WGS sequence"/>
</dbReference>
<dbReference type="OrthoDB" id="3196374at2"/>
<gene>
    <name evidence="2" type="ORF">SAMN04487928_10384</name>
</gene>
<protein>
    <submittedName>
        <fullName evidence="2">Uncharacterized protein</fullName>
    </submittedName>
</protein>
<proteinExistence type="predicted"/>
<dbReference type="EMBL" id="FOXO01000003">
    <property type="protein sequence ID" value="SFP52650.1"/>
    <property type="molecule type" value="Genomic_DNA"/>
</dbReference>